<dbReference type="NCBIfam" id="TIGR02937">
    <property type="entry name" value="sigma70-ECF"/>
    <property type="match status" value="1"/>
</dbReference>
<dbReference type="Pfam" id="PF04542">
    <property type="entry name" value="Sigma70_r2"/>
    <property type="match status" value="1"/>
</dbReference>
<sequence length="172" mass="20264">MTSQPIGSQHTDQISKLYQEHHVWLHRWLSQRLGNQDDAADLAQETFFRLLRKQYPYHYQQPRALLTTIAKNLANTWWQRKQIEQAYYETLAQREDDYAPSPEQELIAIQVLQELQDVLNALKPRAKQIFMLSQIEGLSYAQIAEQLDIALITVKRDMHQAMLQCLLTMQLD</sequence>
<dbReference type="InterPro" id="IPR014284">
    <property type="entry name" value="RNA_pol_sigma-70_dom"/>
</dbReference>
<evidence type="ECO:0000259" key="6">
    <source>
        <dbReference type="Pfam" id="PF08281"/>
    </source>
</evidence>
<dbReference type="InterPro" id="IPR039425">
    <property type="entry name" value="RNA_pol_sigma-70-like"/>
</dbReference>
<organism evidence="7 8">
    <name type="scientific">Acinetobacter qingfengensis</name>
    <dbReference type="NCBI Taxonomy" id="1262585"/>
    <lineage>
        <taxon>Bacteria</taxon>
        <taxon>Pseudomonadati</taxon>
        <taxon>Pseudomonadota</taxon>
        <taxon>Gammaproteobacteria</taxon>
        <taxon>Moraxellales</taxon>
        <taxon>Moraxellaceae</taxon>
        <taxon>Acinetobacter</taxon>
    </lineage>
</organism>
<evidence type="ECO:0000256" key="4">
    <source>
        <dbReference type="ARBA" id="ARBA00023163"/>
    </source>
</evidence>
<evidence type="ECO:0000313" key="7">
    <source>
        <dbReference type="EMBL" id="OEY97496.1"/>
    </source>
</evidence>
<protein>
    <submittedName>
        <fullName evidence="7">Uncharacterized protein</fullName>
    </submittedName>
</protein>
<evidence type="ECO:0000313" key="8">
    <source>
        <dbReference type="Proteomes" id="UP000185895"/>
    </source>
</evidence>
<dbReference type="GO" id="GO:0016987">
    <property type="term" value="F:sigma factor activity"/>
    <property type="evidence" value="ECO:0007669"/>
    <property type="project" value="UniProtKB-KW"/>
</dbReference>
<dbReference type="CDD" id="cd06171">
    <property type="entry name" value="Sigma70_r4"/>
    <property type="match status" value="1"/>
</dbReference>
<keyword evidence="2" id="KW-0805">Transcription regulation</keyword>
<dbReference type="EMBL" id="MKKK01000008">
    <property type="protein sequence ID" value="OEY97496.1"/>
    <property type="molecule type" value="Genomic_DNA"/>
</dbReference>
<dbReference type="Pfam" id="PF08281">
    <property type="entry name" value="Sigma70_r4_2"/>
    <property type="match status" value="1"/>
</dbReference>
<keyword evidence="3" id="KW-0731">Sigma factor</keyword>
<dbReference type="SUPFAM" id="SSF88946">
    <property type="entry name" value="Sigma2 domain of RNA polymerase sigma factors"/>
    <property type="match status" value="1"/>
</dbReference>
<dbReference type="AlphaFoldDB" id="A0A1E7RDY6"/>
<name>A0A1E7RDY6_9GAMM</name>
<dbReference type="SUPFAM" id="SSF88659">
    <property type="entry name" value="Sigma3 and sigma4 domains of RNA polymerase sigma factors"/>
    <property type="match status" value="1"/>
</dbReference>
<evidence type="ECO:0000259" key="5">
    <source>
        <dbReference type="Pfam" id="PF04542"/>
    </source>
</evidence>
<feature type="domain" description="RNA polymerase sigma-70 region 2" evidence="5">
    <location>
        <begin position="17"/>
        <end position="82"/>
    </location>
</feature>
<dbReference type="Proteomes" id="UP000185895">
    <property type="component" value="Unassembled WGS sequence"/>
</dbReference>
<keyword evidence="4" id="KW-0804">Transcription</keyword>
<comment type="similarity">
    <text evidence="1">Belongs to the sigma-70 factor family. ECF subfamily.</text>
</comment>
<proteinExistence type="inferred from homology"/>
<comment type="caution">
    <text evidence="7">The sequence shown here is derived from an EMBL/GenBank/DDBJ whole genome shotgun (WGS) entry which is preliminary data.</text>
</comment>
<dbReference type="InterPro" id="IPR013249">
    <property type="entry name" value="RNA_pol_sigma70_r4_t2"/>
</dbReference>
<gene>
    <name evidence="7" type="ORF">BJI46_09710</name>
</gene>
<dbReference type="Gene3D" id="1.10.1740.10">
    <property type="match status" value="1"/>
</dbReference>
<feature type="domain" description="RNA polymerase sigma factor 70 region 4 type 2" evidence="6">
    <location>
        <begin position="113"/>
        <end position="165"/>
    </location>
</feature>
<dbReference type="RefSeq" id="WP_070069083.1">
    <property type="nucleotide sequence ID" value="NZ_MKKK01000008.1"/>
</dbReference>
<evidence type="ECO:0000256" key="1">
    <source>
        <dbReference type="ARBA" id="ARBA00010641"/>
    </source>
</evidence>
<dbReference type="GO" id="GO:0006352">
    <property type="term" value="P:DNA-templated transcription initiation"/>
    <property type="evidence" value="ECO:0007669"/>
    <property type="project" value="InterPro"/>
</dbReference>
<dbReference type="InterPro" id="IPR013324">
    <property type="entry name" value="RNA_pol_sigma_r3/r4-like"/>
</dbReference>
<dbReference type="OrthoDB" id="9797134at2"/>
<evidence type="ECO:0000256" key="2">
    <source>
        <dbReference type="ARBA" id="ARBA00023015"/>
    </source>
</evidence>
<dbReference type="InterPro" id="IPR007627">
    <property type="entry name" value="RNA_pol_sigma70_r2"/>
</dbReference>
<dbReference type="Gene3D" id="1.10.10.10">
    <property type="entry name" value="Winged helix-like DNA-binding domain superfamily/Winged helix DNA-binding domain"/>
    <property type="match status" value="1"/>
</dbReference>
<reference evidence="7 8" key="1">
    <citation type="submission" date="2016-09" db="EMBL/GenBank/DDBJ databases">
        <authorList>
            <person name="Capua I."/>
            <person name="De Benedictis P."/>
            <person name="Joannis T."/>
            <person name="Lombin L.H."/>
            <person name="Cattoli G."/>
        </authorList>
    </citation>
    <scope>NUCLEOTIDE SEQUENCE [LARGE SCALE GENOMIC DNA]</scope>
    <source>
        <strain evidence="7 8">ANC 4671</strain>
    </source>
</reference>
<dbReference type="STRING" id="1262585.BJI46_09710"/>
<dbReference type="InterPro" id="IPR013325">
    <property type="entry name" value="RNA_pol_sigma_r2"/>
</dbReference>
<dbReference type="PANTHER" id="PTHR43133">
    <property type="entry name" value="RNA POLYMERASE ECF-TYPE SIGMA FACTO"/>
    <property type="match status" value="1"/>
</dbReference>
<dbReference type="GO" id="GO:0003677">
    <property type="term" value="F:DNA binding"/>
    <property type="evidence" value="ECO:0007669"/>
    <property type="project" value="InterPro"/>
</dbReference>
<dbReference type="InterPro" id="IPR036388">
    <property type="entry name" value="WH-like_DNA-bd_sf"/>
</dbReference>
<accession>A0A1E7RDY6</accession>
<keyword evidence="8" id="KW-1185">Reference proteome</keyword>
<evidence type="ECO:0000256" key="3">
    <source>
        <dbReference type="ARBA" id="ARBA00023082"/>
    </source>
</evidence>
<dbReference type="PANTHER" id="PTHR43133:SF63">
    <property type="entry name" value="RNA POLYMERASE SIGMA FACTOR FECI-RELATED"/>
    <property type="match status" value="1"/>
</dbReference>